<dbReference type="GO" id="GO:0016655">
    <property type="term" value="F:oxidoreductase activity, acting on NAD(P)H, quinone or similar compound as acceptor"/>
    <property type="evidence" value="ECO:0007669"/>
    <property type="project" value="UniProtKB-UniRule"/>
</dbReference>
<keyword evidence="4" id="KW-0997">Cell inner membrane</keyword>
<dbReference type="NCBIfam" id="NF006777">
    <property type="entry name" value="PRK09292.1"/>
    <property type="match status" value="1"/>
</dbReference>
<evidence type="ECO:0000256" key="12">
    <source>
        <dbReference type="ARBA" id="ARBA00023136"/>
    </source>
</evidence>
<dbReference type="OrthoDB" id="9790976at2"/>
<feature type="transmembrane region" description="Helical" evidence="14">
    <location>
        <begin position="101"/>
        <end position="119"/>
    </location>
</feature>
<evidence type="ECO:0000256" key="9">
    <source>
        <dbReference type="ARBA" id="ARBA00023053"/>
    </source>
</evidence>
<comment type="subunit">
    <text evidence="14">Composed of six subunits; NqrA, NqrB, NqrC, NqrD, NqrE and NqrF.</text>
</comment>
<keyword evidence="5 14" id="KW-0812">Transmembrane</keyword>
<dbReference type="NCBIfam" id="NF009070">
    <property type="entry name" value="PRK12405.1"/>
    <property type="match status" value="1"/>
</dbReference>
<dbReference type="GO" id="GO:0006814">
    <property type="term" value="P:sodium ion transport"/>
    <property type="evidence" value="ECO:0007669"/>
    <property type="project" value="UniProtKB-UniRule"/>
</dbReference>
<evidence type="ECO:0000256" key="2">
    <source>
        <dbReference type="ARBA" id="ARBA00022448"/>
    </source>
</evidence>
<dbReference type="HAMAP" id="MF_00428">
    <property type="entry name" value="NqrD"/>
    <property type="match status" value="1"/>
</dbReference>
<dbReference type="NCBIfam" id="TIGR01939">
    <property type="entry name" value="nqrD"/>
    <property type="match status" value="1"/>
</dbReference>
<dbReference type="Pfam" id="PF02508">
    <property type="entry name" value="Rnf-Nqr"/>
    <property type="match status" value="1"/>
</dbReference>
<evidence type="ECO:0000313" key="15">
    <source>
        <dbReference type="EMBL" id="SDW90822.1"/>
    </source>
</evidence>
<comment type="similarity">
    <text evidence="14">Belongs to the NqrDE/RnfAE family.</text>
</comment>
<dbReference type="InterPro" id="IPR003667">
    <property type="entry name" value="NqrDE/RnfAE"/>
</dbReference>
<evidence type="ECO:0000256" key="14">
    <source>
        <dbReference type="HAMAP-Rule" id="MF_00428"/>
    </source>
</evidence>
<accession>A0A1H2XD08</accession>
<dbReference type="PANTHER" id="PTHR30586:SF1">
    <property type="entry name" value="NA(+)-TRANSLOCATING NADH-QUINONE REDUCTASE SUBUNIT D"/>
    <property type="match status" value="1"/>
</dbReference>
<keyword evidence="11 14" id="KW-0830">Ubiquinone</keyword>
<dbReference type="EC" id="7.2.1.1" evidence="14"/>
<comment type="subcellular location">
    <subcellularLocation>
        <location evidence="14">Cell membrane</location>
        <topology evidence="14">Multi-pass membrane protein</topology>
    </subcellularLocation>
    <subcellularLocation>
        <location evidence="1">Endomembrane system</location>
        <topology evidence="1">Multi-pass membrane protein</topology>
    </subcellularLocation>
</comment>
<proteinExistence type="inferred from homology"/>
<dbReference type="Proteomes" id="UP000199592">
    <property type="component" value="Unassembled WGS sequence"/>
</dbReference>
<dbReference type="AlphaFoldDB" id="A0A1H2XD08"/>
<organism evidence="15 16">
    <name type="scientific">Flagellimonas zhangzhouensis</name>
    <dbReference type="NCBI Taxonomy" id="1073328"/>
    <lineage>
        <taxon>Bacteria</taxon>
        <taxon>Pseudomonadati</taxon>
        <taxon>Bacteroidota</taxon>
        <taxon>Flavobacteriia</taxon>
        <taxon>Flavobacteriales</taxon>
        <taxon>Flavobacteriaceae</taxon>
        <taxon>Flagellimonas</taxon>
    </lineage>
</organism>
<evidence type="ECO:0000313" key="16">
    <source>
        <dbReference type="Proteomes" id="UP000199592"/>
    </source>
</evidence>
<protein>
    <recommendedName>
        <fullName evidence="14">Na(+)-translocating NADH-quinone reductase subunit D</fullName>
        <shortName evidence="14">Na(+)-NQR subunit D</shortName>
        <shortName evidence="14">Na(+)-translocating NQR subunit D</shortName>
        <ecNumber evidence="14">7.2.1.1</ecNumber>
    </recommendedName>
    <alternativeName>
        <fullName evidence="14">NQR complex subunit D</fullName>
    </alternativeName>
    <alternativeName>
        <fullName evidence="14">NQR-1 subunit D</fullName>
    </alternativeName>
</protein>
<evidence type="ECO:0000256" key="5">
    <source>
        <dbReference type="ARBA" id="ARBA00022692"/>
    </source>
</evidence>
<dbReference type="InterPro" id="IPR011292">
    <property type="entry name" value="NqrD"/>
</dbReference>
<dbReference type="GO" id="GO:0012505">
    <property type="term" value="C:endomembrane system"/>
    <property type="evidence" value="ECO:0007669"/>
    <property type="project" value="UniProtKB-SubCell"/>
</dbReference>
<evidence type="ECO:0000256" key="6">
    <source>
        <dbReference type="ARBA" id="ARBA00022967"/>
    </source>
</evidence>
<feature type="transmembrane region" description="Helical" evidence="14">
    <location>
        <begin position="43"/>
        <end position="63"/>
    </location>
</feature>
<dbReference type="EMBL" id="FNMY01000003">
    <property type="protein sequence ID" value="SDW90822.1"/>
    <property type="molecule type" value="Genomic_DNA"/>
</dbReference>
<dbReference type="STRING" id="1073328.SAMN05216294_1340"/>
<comment type="function">
    <text evidence="14">NQR complex catalyzes the reduction of ubiquinone-1 to ubiquinol by two successive reactions, coupled with the transport of Na(+) ions from the cytoplasm to the periplasm. NqrA to NqrE are probably involved in the second step, the conversion of ubisemiquinone to ubiquinol.</text>
</comment>
<evidence type="ECO:0000256" key="10">
    <source>
        <dbReference type="ARBA" id="ARBA00023065"/>
    </source>
</evidence>
<evidence type="ECO:0000256" key="1">
    <source>
        <dbReference type="ARBA" id="ARBA00004127"/>
    </source>
</evidence>
<evidence type="ECO:0000256" key="7">
    <source>
        <dbReference type="ARBA" id="ARBA00022989"/>
    </source>
</evidence>
<evidence type="ECO:0000256" key="8">
    <source>
        <dbReference type="ARBA" id="ARBA00023027"/>
    </source>
</evidence>
<keyword evidence="8 14" id="KW-0520">NAD</keyword>
<dbReference type="GO" id="GO:0005886">
    <property type="term" value="C:plasma membrane"/>
    <property type="evidence" value="ECO:0007669"/>
    <property type="project" value="UniProtKB-SubCell"/>
</dbReference>
<evidence type="ECO:0000256" key="13">
    <source>
        <dbReference type="ARBA" id="ARBA00023201"/>
    </source>
</evidence>
<keyword evidence="7 14" id="KW-1133">Transmembrane helix</keyword>
<keyword evidence="13 14" id="KW-0739">Sodium transport</keyword>
<name>A0A1H2XD08_9FLAO</name>
<sequence>MGLLSKKDANLILDPLADNNPITIQVLGICSALAITAELKASVVMALSVLFVLSMGNVVISLLRNVIPSKIRIIVQLVVVAALVIIVDQVLKAFAYELSKTLSVFVGLIITNCIIMGRFEAFALGNTPGKAFLDGIGNALGYGIILVIVGFFRELLGSGTLFGFKVLGDPVTKTGLYSIGYENNGFMIIPPAALIVVGIIIWVQRSRNRELIEEA</sequence>
<feature type="transmembrane region" description="Helical" evidence="14">
    <location>
        <begin position="131"/>
        <end position="152"/>
    </location>
</feature>
<dbReference type="PANTHER" id="PTHR30586">
    <property type="entry name" value="ELECTRON TRANSPORT COMPLEX PROTEIN RNFE"/>
    <property type="match status" value="1"/>
</dbReference>
<keyword evidence="16" id="KW-1185">Reference proteome</keyword>
<keyword evidence="9 14" id="KW-0915">Sodium</keyword>
<feature type="transmembrane region" description="Helical" evidence="14">
    <location>
        <begin position="185"/>
        <end position="203"/>
    </location>
</feature>
<keyword evidence="10 14" id="KW-0406">Ion transport</keyword>
<evidence type="ECO:0000256" key="4">
    <source>
        <dbReference type="ARBA" id="ARBA00022519"/>
    </source>
</evidence>
<dbReference type="PIRSF" id="PIRSF006102">
    <property type="entry name" value="NQR_DE"/>
    <property type="match status" value="1"/>
</dbReference>
<keyword evidence="3 14" id="KW-1003">Cell membrane</keyword>
<dbReference type="RefSeq" id="WP_090293598.1">
    <property type="nucleotide sequence ID" value="NZ_FNKI01000001.1"/>
</dbReference>
<keyword evidence="12 14" id="KW-0472">Membrane</keyword>
<evidence type="ECO:0000256" key="3">
    <source>
        <dbReference type="ARBA" id="ARBA00022475"/>
    </source>
</evidence>
<evidence type="ECO:0000256" key="11">
    <source>
        <dbReference type="ARBA" id="ARBA00023075"/>
    </source>
</evidence>
<feature type="transmembrane region" description="Helical" evidence="14">
    <location>
        <begin position="75"/>
        <end position="95"/>
    </location>
</feature>
<reference evidence="16" key="1">
    <citation type="submission" date="2016-10" db="EMBL/GenBank/DDBJ databases">
        <authorList>
            <person name="Varghese N."/>
            <person name="Submissions S."/>
        </authorList>
    </citation>
    <scope>NUCLEOTIDE SEQUENCE [LARGE SCALE GENOMIC DNA]</scope>
    <source>
        <strain evidence="16">DSM 25030</strain>
    </source>
</reference>
<keyword evidence="6 14" id="KW-1278">Translocase</keyword>
<gene>
    <name evidence="14" type="primary">nqrD</name>
    <name evidence="15" type="ORF">SAMN04487892_2719</name>
</gene>
<keyword evidence="2 14" id="KW-0813">Transport</keyword>
<comment type="catalytic activity">
    <reaction evidence="14">
        <text>a ubiquinone + n Na(+)(in) + NADH + H(+) = a ubiquinol + n Na(+)(out) + NAD(+)</text>
        <dbReference type="Rhea" id="RHEA:47748"/>
        <dbReference type="Rhea" id="RHEA-COMP:9565"/>
        <dbReference type="Rhea" id="RHEA-COMP:9566"/>
        <dbReference type="ChEBI" id="CHEBI:15378"/>
        <dbReference type="ChEBI" id="CHEBI:16389"/>
        <dbReference type="ChEBI" id="CHEBI:17976"/>
        <dbReference type="ChEBI" id="CHEBI:29101"/>
        <dbReference type="ChEBI" id="CHEBI:57540"/>
        <dbReference type="ChEBI" id="CHEBI:57945"/>
        <dbReference type="EC" id="7.2.1.1"/>
    </reaction>
</comment>